<comment type="similarity">
    <text evidence="1">Belongs to the IPP transferase family.</text>
</comment>
<dbReference type="EMBL" id="CAXLJM020000046">
    <property type="protein sequence ID" value="CAL8111552.1"/>
    <property type="molecule type" value="Genomic_DNA"/>
</dbReference>
<dbReference type="InterPro" id="IPR018022">
    <property type="entry name" value="IPT"/>
</dbReference>
<feature type="compositionally biased region" description="Polar residues" evidence="6">
    <location>
        <begin position="244"/>
        <end position="255"/>
    </location>
</feature>
<comment type="caution">
    <text evidence="8">The sequence shown here is derived from an EMBL/GenBank/DDBJ whole genome shotgun (WGS) entry which is preliminary data.</text>
</comment>
<protein>
    <recommendedName>
        <fullName evidence="7">C2H2-type domain-containing protein</fullName>
    </recommendedName>
</protein>
<keyword evidence="3" id="KW-0547">Nucleotide-binding</keyword>
<dbReference type="Pfam" id="PF01715">
    <property type="entry name" value="IPPT"/>
    <property type="match status" value="1"/>
</dbReference>
<dbReference type="InterPro" id="IPR036236">
    <property type="entry name" value="Znf_C2H2_sf"/>
</dbReference>
<evidence type="ECO:0000256" key="2">
    <source>
        <dbReference type="ARBA" id="ARBA00022679"/>
    </source>
</evidence>
<evidence type="ECO:0000259" key="7">
    <source>
        <dbReference type="PROSITE" id="PS00028"/>
    </source>
</evidence>
<dbReference type="Pfam" id="PF12874">
    <property type="entry name" value="zf-met"/>
    <property type="match status" value="1"/>
</dbReference>
<feature type="region of interest" description="Disordered" evidence="6">
    <location>
        <begin position="235"/>
        <end position="256"/>
    </location>
</feature>
<evidence type="ECO:0000313" key="8">
    <source>
        <dbReference type="EMBL" id="CAL8111552.1"/>
    </source>
</evidence>
<dbReference type="Proteomes" id="UP001642540">
    <property type="component" value="Unassembled WGS sequence"/>
</dbReference>
<keyword evidence="9" id="KW-1185">Reference proteome</keyword>
<keyword evidence="5" id="KW-0175">Coiled coil</keyword>
<evidence type="ECO:0000313" key="9">
    <source>
        <dbReference type="Proteomes" id="UP001642540"/>
    </source>
</evidence>
<gene>
    <name evidence="8" type="ORF">ODALV1_LOCUS15144</name>
</gene>
<reference evidence="8 9" key="1">
    <citation type="submission" date="2024-08" db="EMBL/GenBank/DDBJ databases">
        <authorList>
            <person name="Cucini C."/>
            <person name="Frati F."/>
        </authorList>
    </citation>
    <scope>NUCLEOTIDE SEQUENCE [LARGE SCALE GENOMIC DNA]</scope>
</reference>
<dbReference type="InterPro" id="IPR013087">
    <property type="entry name" value="Znf_C2H2_type"/>
</dbReference>
<dbReference type="SUPFAM" id="SSF52540">
    <property type="entry name" value="P-loop containing nucleoside triphosphate hydrolases"/>
    <property type="match status" value="1"/>
</dbReference>
<proteinExistence type="inferred from homology"/>
<keyword evidence="4" id="KW-0067">ATP-binding</keyword>
<dbReference type="InterPro" id="IPR039657">
    <property type="entry name" value="Dimethylallyltransferase"/>
</dbReference>
<keyword evidence="2" id="KW-0808">Transferase</keyword>
<evidence type="ECO:0000256" key="4">
    <source>
        <dbReference type="ARBA" id="ARBA00022840"/>
    </source>
</evidence>
<feature type="coiled-coil region" evidence="5">
    <location>
        <begin position="470"/>
        <end position="497"/>
    </location>
</feature>
<evidence type="ECO:0000256" key="5">
    <source>
        <dbReference type="SAM" id="Coils"/>
    </source>
</evidence>
<dbReference type="Gene3D" id="3.40.50.300">
    <property type="entry name" value="P-loop containing nucleotide triphosphate hydrolases"/>
    <property type="match status" value="1"/>
</dbReference>
<dbReference type="HAMAP" id="MF_00185">
    <property type="entry name" value="IPP_trans"/>
    <property type="match status" value="1"/>
</dbReference>
<dbReference type="PANTHER" id="PTHR11088">
    <property type="entry name" value="TRNA DIMETHYLALLYLTRANSFERASE"/>
    <property type="match status" value="1"/>
</dbReference>
<dbReference type="Gene3D" id="1.10.20.140">
    <property type="match status" value="1"/>
</dbReference>
<dbReference type="PROSITE" id="PS00028">
    <property type="entry name" value="ZINC_FINGER_C2H2_1"/>
    <property type="match status" value="1"/>
</dbReference>
<organism evidence="8 9">
    <name type="scientific">Orchesella dallaii</name>
    <dbReference type="NCBI Taxonomy" id="48710"/>
    <lineage>
        <taxon>Eukaryota</taxon>
        <taxon>Metazoa</taxon>
        <taxon>Ecdysozoa</taxon>
        <taxon>Arthropoda</taxon>
        <taxon>Hexapoda</taxon>
        <taxon>Collembola</taxon>
        <taxon>Entomobryomorpha</taxon>
        <taxon>Entomobryoidea</taxon>
        <taxon>Orchesellidae</taxon>
        <taxon>Orchesellinae</taxon>
        <taxon>Orchesella</taxon>
    </lineage>
</organism>
<feature type="domain" description="C2H2-type" evidence="7">
    <location>
        <begin position="444"/>
        <end position="466"/>
    </location>
</feature>
<dbReference type="InterPro" id="IPR027417">
    <property type="entry name" value="P-loop_NTPase"/>
</dbReference>
<sequence length="498" mass="57332">MLPNNNATISTPSPPPVVVVLGCTATGKSKLAIDLAKQFGGEIISADSMQVYEGLDILTNKESEEEMQGVPHHMINIVNRLEVFDIHKFRNLALPLVEEILGKGKIPFIVGGTNYYIESLLWKLLIEKDSKEDNDLNSVETEAKRQKIDSSFIINTTPILTFMKEREGRFTEADLIEKWTNAEIRQALHEVDPARALKFHPNDRRKIIRSLQIFFRTGKRHSELIEGQWVLSSDSENECEQGEDSSGNTIPSSLTKKLGGPLRFPNSICLWIQADRTILIKRIEDRVDKMVERGLREELDTYVDEMSKENRKWDFQEGQLQSIGVKEFQAYIQLLPEERDSDIGKKCFEEGLERLKIVTRQYAKRQVQWISQRFLKSYRRQLPPVYGLNGNETDDKSWNDKVTLPAIQIVDAHINQNLHMSLHMQEKLLPVISDEEGDLISRTCEVCGRNLQGSLQWREHMKSAKHWKMVKRKKLELEKEQRSVNSLEEKVIGALENV</sequence>
<dbReference type="SUPFAM" id="SSF57667">
    <property type="entry name" value="beta-beta-alpha zinc fingers"/>
    <property type="match status" value="1"/>
</dbReference>
<evidence type="ECO:0000256" key="3">
    <source>
        <dbReference type="ARBA" id="ARBA00022741"/>
    </source>
</evidence>
<evidence type="ECO:0000256" key="6">
    <source>
        <dbReference type="SAM" id="MobiDB-lite"/>
    </source>
</evidence>
<accession>A0ABP1QY97</accession>
<name>A0ABP1QY97_9HEXA</name>
<evidence type="ECO:0000256" key="1">
    <source>
        <dbReference type="ARBA" id="ARBA00005842"/>
    </source>
</evidence>
<dbReference type="PANTHER" id="PTHR11088:SF89">
    <property type="entry name" value="TRNA DIMETHYLALLYLTRANSFERASE"/>
    <property type="match status" value="1"/>
</dbReference>